<evidence type="ECO:0000313" key="3">
    <source>
        <dbReference type="Proteomes" id="UP000243255"/>
    </source>
</evidence>
<dbReference type="Pfam" id="PF01976">
    <property type="entry name" value="DUF116"/>
    <property type="match status" value="1"/>
</dbReference>
<keyword evidence="1" id="KW-0812">Transmembrane</keyword>
<name>A0A1M5JUF2_9FIRM</name>
<feature type="transmembrane region" description="Helical" evidence="1">
    <location>
        <begin position="35"/>
        <end position="62"/>
    </location>
</feature>
<sequence length="244" mass="27293">MIDIKKYLSVVAILLVTIILGVFATNIFITSLTQLFSLLINILAELLITIIIFSTIITYNVVVDKKVNKSLMKVNFKIVNFMFPIIIAISSLVNIPRDGIRRIYIKLNNIYIYNNKYNLDPEDILILIPHCIQKSNCKFRVTSNIDNCARCGLCNICELVGLKEKRGVNVFVATGGTLARKIIIDNRPKAVIAIACERDLTSGVQEVSNIPVLGVFNKRPNGPCVDTNLDINEVEDAINFFTSK</sequence>
<organism evidence="2 3">
    <name type="scientific">Asaccharospora irregularis DSM 2635</name>
    <dbReference type="NCBI Taxonomy" id="1121321"/>
    <lineage>
        <taxon>Bacteria</taxon>
        <taxon>Bacillati</taxon>
        <taxon>Bacillota</taxon>
        <taxon>Clostridia</taxon>
        <taxon>Peptostreptococcales</taxon>
        <taxon>Peptostreptococcaceae</taxon>
        <taxon>Asaccharospora</taxon>
    </lineage>
</organism>
<dbReference type="InterPro" id="IPR002829">
    <property type="entry name" value="DUF116"/>
</dbReference>
<dbReference type="AlphaFoldDB" id="A0A1M5JUF2"/>
<dbReference type="STRING" id="1121321.SAMN04488530_10223"/>
<evidence type="ECO:0000256" key="1">
    <source>
        <dbReference type="SAM" id="Phobius"/>
    </source>
</evidence>
<keyword evidence="1" id="KW-1133">Transmembrane helix</keyword>
<feature type="transmembrane region" description="Helical" evidence="1">
    <location>
        <begin position="7"/>
        <end position="29"/>
    </location>
</feature>
<dbReference type="PANTHER" id="PTHR43801:SF1">
    <property type="entry name" value="POLYPRENYL SYNTHETASE"/>
    <property type="match status" value="1"/>
</dbReference>
<feature type="transmembrane region" description="Helical" evidence="1">
    <location>
        <begin position="74"/>
        <end position="93"/>
    </location>
</feature>
<dbReference type="RefSeq" id="WP_073123390.1">
    <property type="nucleotide sequence ID" value="NZ_BAABCH010000028.1"/>
</dbReference>
<proteinExistence type="predicted"/>
<evidence type="ECO:0000313" key="2">
    <source>
        <dbReference type="EMBL" id="SHG44148.1"/>
    </source>
</evidence>
<evidence type="ECO:0008006" key="4">
    <source>
        <dbReference type="Google" id="ProtNLM"/>
    </source>
</evidence>
<dbReference type="OrthoDB" id="9787348at2"/>
<gene>
    <name evidence="2" type="ORF">SAMN04488530_10223</name>
</gene>
<dbReference type="Proteomes" id="UP000243255">
    <property type="component" value="Unassembled WGS sequence"/>
</dbReference>
<keyword evidence="3" id="KW-1185">Reference proteome</keyword>
<dbReference type="PANTHER" id="PTHR43801">
    <property type="entry name" value="NUCLEOTIDE-BINDING PROTEIN-RELATED"/>
    <property type="match status" value="1"/>
</dbReference>
<protein>
    <recommendedName>
        <fullName evidence="4">DUF116 domain-containing protein</fullName>
    </recommendedName>
</protein>
<dbReference type="EMBL" id="FQWX01000002">
    <property type="protein sequence ID" value="SHG44148.1"/>
    <property type="molecule type" value="Genomic_DNA"/>
</dbReference>
<keyword evidence="1" id="KW-0472">Membrane</keyword>
<accession>A0A1M5JUF2</accession>
<reference evidence="3" key="1">
    <citation type="submission" date="2016-11" db="EMBL/GenBank/DDBJ databases">
        <authorList>
            <person name="Varghese N."/>
            <person name="Submissions S."/>
        </authorList>
    </citation>
    <scope>NUCLEOTIDE SEQUENCE [LARGE SCALE GENOMIC DNA]</scope>
    <source>
        <strain evidence="3">DSM 2635</strain>
    </source>
</reference>